<evidence type="ECO:0000313" key="2">
    <source>
        <dbReference type="EMBL" id="MQL99657.1"/>
    </source>
</evidence>
<sequence>MRSHRQPATTLSERNLGARPEISECGLVPTRSKCRFRIWGSRAVSIVGRTKIHVLPKGGAHMQSHRQPATTLPERNLGAGPKISECDPLPTGSKCRFRIGGYDNRCTSTHAPRQNFGTGTEFYTTSALSTVSECRFRILASRAVSIAGRTQIRVQPKGYDTRCTSTHAPWRNFGPGTEFRETSILSTISECRFRIVVT</sequence>
<feature type="region of interest" description="Disordered" evidence="1">
    <location>
        <begin position="58"/>
        <end position="83"/>
    </location>
</feature>
<protein>
    <submittedName>
        <fullName evidence="2">Uncharacterized protein</fullName>
    </submittedName>
</protein>
<dbReference type="EMBL" id="NMUH01002388">
    <property type="protein sequence ID" value="MQL99657.1"/>
    <property type="molecule type" value="Genomic_DNA"/>
</dbReference>
<dbReference type="AlphaFoldDB" id="A0A843VZ25"/>
<dbReference type="Proteomes" id="UP000652761">
    <property type="component" value="Unassembled WGS sequence"/>
</dbReference>
<gene>
    <name evidence="2" type="ORF">Taro_032381</name>
</gene>
<reference evidence="2" key="1">
    <citation type="submission" date="2017-07" db="EMBL/GenBank/DDBJ databases">
        <title>Taro Niue Genome Assembly and Annotation.</title>
        <authorList>
            <person name="Atibalentja N."/>
            <person name="Keating K."/>
            <person name="Fields C.J."/>
        </authorList>
    </citation>
    <scope>NUCLEOTIDE SEQUENCE</scope>
    <source>
        <strain evidence="2">Niue_2</strain>
        <tissue evidence="2">Leaf</tissue>
    </source>
</reference>
<organism evidence="2 3">
    <name type="scientific">Colocasia esculenta</name>
    <name type="common">Wild taro</name>
    <name type="synonym">Arum esculentum</name>
    <dbReference type="NCBI Taxonomy" id="4460"/>
    <lineage>
        <taxon>Eukaryota</taxon>
        <taxon>Viridiplantae</taxon>
        <taxon>Streptophyta</taxon>
        <taxon>Embryophyta</taxon>
        <taxon>Tracheophyta</taxon>
        <taxon>Spermatophyta</taxon>
        <taxon>Magnoliopsida</taxon>
        <taxon>Liliopsida</taxon>
        <taxon>Araceae</taxon>
        <taxon>Aroideae</taxon>
        <taxon>Colocasieae</taxon>
        <taxon>Colocasia</taxon>
    </lineage>
</organism>
<evidence type="ECO:0000256" key="1">
    <source>
        <dbReference type="SAM" id="MobiDB-lite"/>
    </source>
</evidence>
<proteinExistence type="predicted"/>
<name>A0A843VZ25_COLES</name>
<keyword evidence="3" id="KW-1185">Reference proteome</keyword>
<accession>A0A843VZ25</accession>
<evidence type="ECO:0000313" key="3">
    <source>
        <dbReference type="Proteomes" id="UP000652761"/>
    </source>
</evidence>
<comment type="caution">
    <text evidence="2">The sequence shown here is derived from an EMBL/GenBank/DDBJ whole genome shotgun (WGS) entry which is preliminary data.</text>
</comment>